<feature type="coiled-coil region" evidence="5">
    <location>
        <begin position="78"/>
        <end position="109"/>
    </location>
</feature>
<dbReference type="SUPFAM" id="SSF58113">
    <property type="entry name" value="Apolipoprotein A-I"/>
    <property type="match status" value="1"/>
</dbReference>
<dbReference type="InterPro" id="IPR003798">
    <property type="entry name" value="DNA_recombination_RmuC"/>
</dbReference>
<dbReference type="EMBL" id="JAFNME010000045">
    <property type="protein sequence ID" value="MBO1250788.1"/>
    <property type="molecule type" value="Genomic_DNA"/>
</dbReference>
<gene>
    <name evidence="6" type="primary">rmuC</name>
    <name evidence="6" type="ORF">J1777_13290</name>
</gene>
<organism evidence="6 7">
    <name type="scientific">Comamonas denitrificans</name>
    <dbReference type="NCBI Taxonomy" id="117506"/>
    <lineage>
        <taxon>Bacteria</taxon>
        <taxon>Pseudomonadati</taxon>
        <taxon>Pseudomonadota</taxon>
        <taxon>Betaproteobacteria</taxon>
        <taxon>Burkholderiales</taxon>
        <taxon>Comamonadaceae</taxon>
        <taxon>Comamonas</taxon>
    </lineage>
</organism>
<dbReference type="Pfam" id="PF02646">
    <property type="entry name" value="RmuC"/>
    <property type="match status" value="1"/>
</dbReference>
<evidence type="ECO:0000256" key="1">
    <source>
        <dbReference type="ARBA" id="ARBA00003416"/>
    </source>
</evidence>
<evidence type="ECO:0000256" key="4">
    <source>
        <dbReference type="ARBA" id="ARBA00023172"/>
    </source>
</evidence>
<keyword evidence="7" id="KW-1185">Reference proteome</keyword>
<evidence type="ECO:0000313" key="7">
    <source>
        <dbReference type="Proteomes" id="UP000664731"/>
    </source>
</evidence>
<keyword evidence="3 5" id="KW-0175">Coiled coil</keyword>
<evidence type="ECO:0000256" key="2">
    <source>
        <dbReference type="ARBA" id="ARBA00009840"/>
    </source>
</evidence>
<sequence length="535" mass="60024">MNWLDMVVVGALALVVVLQCVQLWRSRATPWTELEHILLRQEGQAQALAQQLQAVVHTLGQNQQLHADGLRQLVEAHLAQALQEARASRQELQQHLATVQQALAEQAHRHRSSSEQQADQLRTSLHERLSAIQKDNASQLEALRRTVEEQLHRHQHSSEQQAEQLRTTLNERLGAIQKDNATQLEGLRRTVDEQLHRHQHSGEQQAEQLRITLNERLAAIQQDNAAKLEDMRRTVDEQLHATLEQRLGASFALVSDRLEQVHKGLGEMQTLAASVGDLKRVMTNVKTRGTWGEAQLGAILDSVLTPEQYGRNVKTVPDRNELVEFAIRLPGQGEQPVWLPIDAKYPVEDYQRLQDAWEQGDRLAIQAAAQALESSVRAEAKKIASKYLAPPHTTDFALMYLPSESLFAEVLRRPGLVEALQQQYRVVVTGPANLAAMLNSLQMGFRTLAIEERSAQVWVVLGQVKTEFTKFGAVVEATRKSLDAAAKKFEQVDVRTRAIQRSLKGVQSLPSPEQGRDAEALRLELGTQGHQDEEA</sequence>
<dbReference type="RefSeq" id="WP_207576172.1">
    <property type="nucleotide sequence ID" value="NZ_JAFNME010000045.1"/>
</dbReference>
<comment type="function">
    <text evidence="1">Involved in DNA recombination.</text>
</comment>
<reference evidence="6" key="1">
    <citation type="submission" date="2021-03" db="EMBL/GenBank/DDBJ databases">
        <title>Comamonas denitrificans.</title>
        <authorList>
            <person name="Finster K."/>
        </authorList>
    </citation>
    <scope>NUCLEOTIDE SEQUENCE</scope>
    <source>
        <strain evidence="6">MM2021_4</strain>
    </source>
</reference>
<dbReference type="PANTHER" id="PTHR30563:SF0">
    <property type="entry name" value="DNA RECOMBINATION PROTEIN RMUC"/>
    <property type="match status" value="1"/>
</dbReference>
<name>A0A939KFV6_9BURK</name>
<comment type="similarity">
    <text evidence="2">Belongs to the RmuC family.</text>
</comment>
<accession>A0A939KFV6</accession>
<keyword evidence="4" id="KW-0233">DNA recombination</keyword>
<comment type="caution">
    <text evidence="6">The sequence shown here is derived from an EMBL/GenBank/DDBJ whole genome shotgun (WGS) entry which is preliminary data.</text>
</comment>
<dbReference type="AlphaFoldDB" id="A0A939KFV6"/>
<dbReference type="Gene3D" id="1.20.120.20">
    <property type="entry name" value="Apolipoprotein"/>
    <property type="match status" value="1"/>
</dbReference>
<proteinExistence type="inferred from homology"/>
<dbReference type="PANTHER" id="PTHR30563">
    <property type="entry name" value="DNA RECOMBINATION PROTEIN RMUC"/>
    <property type="match status" value="1"/>
</dbReference>
<dbReference type="Proteomes" id="UP000664731">
    <property type="component" value="Unassembled WGS sequence"/>
</dbReference>
<evidence type="ECO:0000256" key="5">
    <source>
        <dbReference type="SAM" id="Coils"/>
    </source>
</evidence>
<dbReference type="GO" id="GO:0006310">
    <property type="term" value="P:DNA recombination"/>
    <property type="evidence" value="ECO:0007669"/>
    <property type="project" value="UniProtKB-KW"/>
</dbReference>
<evidence type="ECO:0000313" key="6">
    <source>
        <dbReference type="EMBL" id="MBO1250788.1"/>
    </source>
</evidence>
<protein>
    <submittedName>
        <fullName evidence="6">DNA recombination protein RmuC</fullName>
    </submittedName>
</protein>
<evidence type="ECO:0000256" key="3">
    <source>
        <dbReference type="ARBA" id="ARBA00023054"/>
    </source>
</evidence>